<name>A0A9N9PRJ3_9HELO</name>
<keyword evidence="5" id="KW-1185">Reference proteome</keyword>
<dbReference type="Gene3D" id="3.90.180.10">
    <property type="entry name" value="Medium-chain alcohol dehydrogenases, catalytic domain"/>
    <property type="match status" value="1"/>
</dbReference>
<evidence type="ECO:0000259" key="3">
    <source>
        <dbReference type="SMART" id="SM00829"/>
    </source>
</evidence>
<organism evidence="4 5">
    <name type="scientific">Hymenoscyphus fraxineus</name>
    <dbReference type="NCBI Taxonomy" id="746836"/>
    <lineage>
        <taxon>Eukaryota</taxon>
        <taxon>Fungi</taxon>
        <taxon>Dikarya</taxon>
        <taxon>Ascomycota</taxon>
        <taxon>Pezizomycotina</taxon>
        <taxon>Leotiomycetes</taxon>
        <taxon>Helotiales</taxon>
        <taxon>Helotiaceae</taxon>
        <taxon>Hymenoscyphus</taxon>
    </lineage>
</organism>
<dbReference type="SUPFAM" id="SSF50129">
    <property type="entry name" value="GroES-like"/>
    <property type="match status" value="1"/>
</dbReference>
<dbReference type="InterPro" id="IPR036291">
    <property type="entry name" value="NAD(P)-bd_dom_sf"/>
</dbReference>
<dbReference type="SUPFAM" id="SSF51735">
    <property type="entry name" value="NAD(P)-binding Rossmann-fold domains"/>
    <property type="match status" value="1"/>
</dbReference>
<dbReference type="InterPro" id="IPR013149">
    <property type="entry name" value="ADH-like_C"/>
</dbReference>
<sequence>MSLPKTNQAAVLETAKARVELKTRPIPTPGPHEILVVNHAIAANPVDWKIQDYSIFVESYPNVLGSDVCGVVVEVGADVTHFKKGDRVTGFAAVIYNSLIDHGAWQNYTILRDIATSKIPDFMSFEEGSVFPMAFATACIAMFVNLKIPKPPTPVGDKTSILLVWGASSSVGSAALQIAKAIGLPVWATAGPKNHDFVKSMGATKVFDYHDLDVVSKILTAAETAGVSITKVFDSISENGSLKLASDVLAKGGKGGEMTIVLHWPADDPKPEGVDISVTVAMRHGQDCSDVGAWFFNKWLEEAMEKRTVVPAPKIQLVDGGIAATQKVFDMLKGGVSATKLVVKVLD</sequence>
<proteinExistence type="inferred from homology"/>
<gene>
    <name evidence="4" type="ORF">HYFRA_00009627</name>
</gene>
<evidence type="ECO:0000313" key="5">
    <source>
        <dbReference type="Proteomes" id="UP000696280"/>
    </source>
</evidence>
<dbReference type="EMBL" id="CAJVRL010000046">
    <property type="protein sequence ID" value="CAG8952523.1"/>
    <property type="molecule type" value="Genomic_DNA"/>
</dbReference>
<dbReference type="SMART" id="SM00829">
    <property type="entry name" value="PKS_ER"/>
    <property type="match status" value="1"/>
</dbReference>
<dbReference type="PANTHER" id="PTHR45348">
    <property type="entry name" value="HYPOTHETICAL OXIDOREDUCTASE (EUROFUNG)"/>
    <property type="match status" value="1"/>
</dbReference>
<keyword evidence="2" id="KW-0560">Oxidoreductase</keyword>
<accession>A0A9N9PRJ3</accession>
<evidence type="ECO:0000313" key="4">
    <source>
        <dbReference type="EMBL" id="CAG8952523.1"/>
    </source>
</evidence>
<dbReference type="CDD" id="cd08249">
    <property type="entry name" value="enoyl_reductase_like"/>
    <property type="match status" value="1"/>
</dbReference>
<dbReference type="AlphaFoldDB" id="A0A9N9PRJ3"/>
<evidence type="ECO:0000256" key="1">
    <source>
        <dbReference type="ARBA" id="ARBA00008072"/>
    </source>
</evidence>
<dbReference type="Pfam" id="PF08240">
    <property type="entry name" value="ADH_N"/>
    <property type="match status" value="1"/>
</dbReference>
<dbReference type="OrthoDB" id="10257049at2759"/>
<reference evidence="4" key="1">
    <citation type="submission" date="2021-07" db="EMBL/GenBank/DDBJ databases">
        <authorList>
            <person name="Durling M."/>
        </authorList>
    </citation>
    <scope>NUCLEOTIDE SEQUENCE</scope>
</reference>
<comment type="similarity">
    <text evidence="1">Belongs to the zinc-containing alcohol dehydrogenase family.</text>
</comment>
<dbReference type="Gene3D" id="3.40.50.720">
    <property type="entry name" value="NAD(P)-binding Rossmann-like Domain"/>
    <property type="match status" value="1"/>
</dbReference>
<evidence type="ECO:0000256" key="2">
    <source>
        <dbReference type="ARBA" id="ARBA00023002"/>
    </source>
</evidence>
<dbReference type="Pfam" id="PF00107">
    <property type="entry name" value="ADH_zinc_N"/>
    <property type="match status" value="1"/>
</dbReference>
<dbReference type="InterPro" id="IPR020843">
    <property type="entry name" value="ER"/>
</dbReference>
<dbReference type="PANTHER" id="PTHR45348:SF2">
    <property type="entry name" value="ZINC-TYPE ALCOHOL DEHYDROGENASE-LIKE PROTEIN C2E1P3.01"/>
    <property type="match status" value="1"/>
</dbReference>
<feature type="domain" description="Enoyl reductase (ER)" evidence="3">
    <location>
        <begin position="10"/>
        <end position="343"/>
    </location>
</feature>
<dbReference type="InterPro" id="IPR013154">
    <property type="entry name" value="ADH-like_N"/>
</dbReference>
<dbReference type="InterPro" id="IPR011032">
    <property type="entry name" value="GroES-like_sf"/>
</dbReference>
<dbReference type="Proteomes" id="UP000696280">
    <property type="component" value="Unassembled WGS sequence"/>
</dbReference>
<dbReference type="InterPro" id="IPR047122">
    <property type="entry name" value="Trans-enoyl_RdTase-like"/>
</dbReference>
<protein>
    <recommendedName>
        <fullName evidence="3">Enoyl reductase (ER) domain-containing protein</fullName>
    </recommendedName>
</protein>
<comment type="caution">
    <text evidence="4">The sequence shown here is derived from an EMBL/GenBank/DDBJ whole genome shotgun (WGS) entry which is preliminary data.</text>
</comment>
<dbReference type="GO" id="GO:0016651">
    <property type="term" value="F:oxidoreductase activity, acting on NAD(P)H"/>
    <property type="evidence" value="ECO:0007669"/>
    <property type="project" value="InterPro"/>
</dbReference>